<accession>A0AAN7YT73</accession>
<keyword evidence="3" id="KW-1185">Reference proteome</keyword>
<dbReference type="EMBL" id="JAVFKY010000001">
    <property type="protein sequence ID" value="KAK5584119.1"/>
    <property type="molecule type" value="Genomic_DNA"/>
</dbReference>
<evidence type="ECO:0000313" key="3">
    <source>
        <dbReference type="Proteomes" id="UP001344447"/>
    </source>
</evidence>
<gene>
    <name evidence="2" type="ORF">RB653_005726</name>
</gene>
<dbReference type="Proteomes" id="UP001344447">
    <property type="component" value="Unassembled WGS sequence"/>
</dbReference>
<sequence>MFFRYGSIARYKNYRKLLERNRREINRRNRIAIQERQIEAIRNSKISDLICDFHLNGSTSNGIILIDRFNSINEINNHPDAISTYETFDKIQSPFHRVLKKIFVVSFNSYFSLPVNVEDHDLKLIKPTNSGDPQFQFQIKVLPLEEKENWENNPPQIQIIINDKRITILNHNPIDVSQIIKNNNDFTMYSPGIKGLLLFQIVEQNYFMSPTILN</sequence>
<dbReference type="AlphaFoldDB" id="A0AAN7YT73"/>
<evidence type="ECO:0000313" key="2">
    <source>
        <dbReference type="EMBL" id="KAK5584119.1"/>
    </source>
</evidence>
<protein>
    <submittedName>
        <fullName evidence="2">Uncharacterized protein</fullName>
    </submittedName>
</protein>
<keyword evidence="1" id="KW-0175">Coiled coil</keyword>
<evidence type="ECO:0000256" key="1">
    <source>
        <dbReference type="SAM" id="Coils"/>
    </source>
</evidence>
<proteinExistence type="predicted"/>
<reference evidence="2 3" key="1">
    <citation type="submission" date="2023-11" db="EMBL/GenBank/DDBJ databases">
        <title>Dfirmibasis_genome.</title>
        <authorList>
            <person name="Edelbroek B."/>
            <person name="Kjellin J."/>
            <person name="Jerlstrom-Hultqvist J."/>
            <person name="Soderbom F."/>
        </authorList>
    </citation>
    <scope>NUCLEOTIDE SEQUENCE [LARGE SCALE GENOMIC DNA]</scope>
    <source>
        <strain evidence="2 3">TNS-C-14</strain>
    </source>
</reference>
<comment type="caution">
    <text evidence="2">The sequence shown here is derived from an EMBL/GenBank/DDBJ whole genome shotgun (WGS) entry which is preliminary data.</text>
</comment>
<organism evidence="2 3">
    <name type="scientific">Dictyostelium firmibasis</name>
    <dbReference type="NCBI Taxonomy" id="79012"/>
    <lineage>
        <taxon>Eukaryota</taxon>
        <taxon>Amoebozoa</taxon>
        <taxon>Evosea</taxon>
        <taxon>Eumycetozoa</taxon>
        <taxon>Dictyostelia</taxon>
        <taxon>Dictyosteliales</taxon>
        <taxon>Dictyosteliaceae</taxon>
        <taxon>Dictyostelium</taxon>
    </lineage>
</organism>
<name>A0AAN7YT73_9MYCE</name>
<feature type="coiled-coil region" evidence="1">
    <location>
        <begin position="8"/>
        <end position="35"/>
    </location>
</feature>